<dbReference type="CDD" id="cd16917">
    <property type="entry name" value="HATPase_UhpB-NarQ-NarX-like"/>
    <property type="match status" value="1"/>
</dbReference>
<dbReference type="PANTHER" id="PTHR24421:SF10">
    <property type="entry name" value="NITRATE_NITRITE SENSOR PROTEIN NARQ"/>
    <property type="match status" value="1"/>
</dbReference>
<reference evidence="8 9" key="1">
    <citation type="submission" date="2023-07" db="EMBL/GenBank/DDBJ databases">
        <authorList>
            <person name="Peeters C."/>
        </authorList>
    </citation>
    <scope>NUCLEOTIDE SEQUENCE [LARGE SCALE GENOMIC DNA]</scope>
    <source>
        <strain evidence="8 9">LMG 32965</strain>
    </source>
</reference>
<comment type="catalytic activity">
    <reaction evidence="1">
        <text>ATP + protein L-histidine = ADP + protein N-phospho-L-histidine.</text>
        <dbReference type="EC" id="2.7.13.3"/>
    </reaction>
</comment>
<evidence type="ECO:0000256" key="3">
    <source>
        <dbReference type="ARBA" id="ARBA00022679"/>
    </source>
</evidence>
<evidence type="ECO:0000313" key="9">
    <source>
        <dbReference type="Proteomes" id="UP001189792"/>
    </source>
</evidence>
<evidence type="ECO:0000256" key="1">
    <source>
        <dbReference type="ARBA" id="ARBA00000085"/>
    </source>
</evidence>
<dbReference type="InterPro" id="IPR036890">
    <property type="entry name" value="HATPase_C_sf"/>
</dbReference>
<dbReference type="SUPFAM" id="SSF55874">
    <property type="entry name" value="ATPase domain of HSP90 chaperone/DNA topoisomerase II/histidine kinase"/>
    <property type="match status" value="1"/>
</dbReference>
<feature type="transmembrane region" description="Helical" evidence="6">
    <location>
        <begin position="320"/>
        <end position="339"/>
    </location>
</feature>
<feature type="transmembrane region" description="Helical" evidence="6">
    <location>
        <begin position="379"/>
        <end position="396"/>
    </location>
</feature>
<dbReference type="PROSITE" id="PS50109">
    <property type="entry name" value="HIS_KIN"/>
    <property type="match status" value="1"/>
</dbReference>
<dbReference type="Gene3D" id="3.30.565.10">
    <property type="entry name" value="Histidine kinase-like ATPase, C-terminal domain"/>
    <property type="match status" value="1"/>
</dbReference>
<evidence type="ECO:0000313" key="8">
    <source>
        <dbReference type="EMBL" id="CAJ0893817.1"/>
    </source>
</evidence>
<organism evidence="8 9">
    <name type="scientific">Ralstonia flatus</name>
    <dbReference type="NCBI Taxonomy" id="3058601"/>
    <lineage>
        <taxon>Bacteria</taxon>
        <taxon>Pseudomonadati</taxon>
        <taxon>Pseudomonadota</taxon>
        <taxon>Betaproteobacteria</taxon>
        <taxon>Burkholderiales</taxon>
        <taxon>Burkholderiaceae</taxon>
        <taxon>Ralstonia</taxon>
    </lineage>
</organism>
<feature type="transmembrane region" description="Helical" evidence="6">
    <location>
        <begin position="229"/>
        <end position="248"/>
    </location>
</feature>
<keyword evidence="6" id="KW-1133">Transmembrane helix</keyword>
<feature type="transmembrane region" description="Helical" evidence="6">
    <location>
        <begin position="260"/>
        <end position="283"/>
    </location>
</feature>
<evidence type="ECO:0000259" key="7">
    <source>
        <dbReference type="PROSITE" id="PS50109"/>
    </source>
</evidence>
<keyword evidence="5" id="KW-0902">Two-component regulatory system</keyword>
<dbReference type="InterPro" id="IPR050482">
    <property type="entry name" value="Sensor_HK_TwoCompSys"/>
</dbReference>
<keyword evidence="6" id="KW-0812">Transmembrane</keyword>
<protein>
    <recommendedName>
        <fullName evidence="2">histidine kinase</fullName>
        <ecNumber evidence="2">2.7.13.3</ecNumber>
    </recommendedName>
</protein>
<keyword evidence="3" id="KW-0808">Transferase</keyword>
<dbReference type="EMBL" id="CAUDLI010000008">
    <property type="protein sequence ID" value="CAJ0893817.1"/>
    <property type="molecule type" value="Genomic_DNA"/>
</dbReference>
<proteinExistence type="predicted"/>
<evidence type="ECO:0000256" key="6">
    <source>
        <dbReference type="SAM" id="Phobius"/>
    </source>
</evidence>
<dbReference type="InterPro" id="IPR005467">
    <property type="entry name" value="His_kinase_dom"/>
</dbReference>
<dbReference type="EC" id="2.7.13.3" evidence="2"/>
<accession>A0ABM9L1A8</accession>
<evidence type="ECO:0000256" key="5">
    <source>
        <dbReference type="ARBA" id="ARBA00023012"/>
    </source>
</evidence>
<keyword evidence="6" id="KW-0472">Membrane</keyword>
<feature type="transmembrane region" description="Helical" evidence="6">
    <location>
        <begin position="346"/>
        <end position="367"/>
    </location>
</feature>
<sequence>MRKLAIARSAAIRNATLWIGFILLVVAWPLVSSAAGDGTDHDVQVLRNAEAAIRFTLCTTDSELDANNGVDAALTPIQLPHYWDRAFPGKDGRTTYRLTFHHVPSGHDSPAFYLARAANSFEMRLNGKLLASSGDLCAPAPYGGQRPLYVPVPEAMLQADNTLDITIAALANARGGLSPVEFGPGSTMRARYEGALWFRVIGPLVIAAVSLVLAGISLLIWWRQRDPLFGLYALAEIAWAVSLAEFFLTDAPLPRGVWQVIILSGRAVFMVATARFALIIIDVRARWPVRLVNMYLWLKLPLIVLMASVLRVPLLKMADWAINVVMACIVGSALVWSTLRRPNRERIALATAVGLSTALTSADIVRITIIGDFYWETALTKYVSLLFSLAMAWLLAERYTRTSRMLAELNRDLDQKVAQKEIELHKLYAHSRGIEREQAALRERGRIMRDMHDGLGSTLVGALSLLRSGQASPLALQQHLQQALDTLKFSVDALQDTGGDLAAVLGNLRYRLRDRLLAAGLTVDWQVERLPPVAGLTPQIVRELQYILLEAFSNAMQHAGGGVLQVVGRSLGEPSAEASTLLIEVRDSGPGFDIATVAHGHGLANMRARAAAIGGELSIESSTEGTVVRLLLPPPK</sequence>
<dbReference type="Proteomes" id="UP001189792">
    <property type="component" value="Unassembled WGS sequence"/>
</dbReference>
<name>A0ABM9L1A8_9RALS</name>
<dbReference type="SMART" id="SM00387">
    <property type="entry name" value="HATPase_c"/>
    <property type="match status" value="1"/>
</dbReference>
<dbReference type="Pfam" id="PF02518">
    <property type="entry name" value="HATPase_c"/>
    <property type="match status" value="1"/>
</dbReference>
<comment type="caution">
    <text evidence="8">The sequence shown here is derived from an EMBL/GenBank/DDBJ whole genome shotgun (WGS) entry which is preliminary data.</text>
</comment>
<feature type="transmembrane region" description="Helical" evidence="6">
    <location>
        <begin position="196"/>
        <end position="222"/>
    </location>
</feature>
<feature type="domain" description="Histidine kinase" evidence="7">
    <location>
        <begin position="543"/>
        <end position="636"/>
    </location>
</feature>
<feature type="transmembrane region" description="Helical" evidence="6">
    <location>
        <begin position="295"/>
        <end position="314"/>
    </location>
</feature>
<evidence type="ECO:0000256" key="4">
    <source>
        <dbReference type="ARBA" id="ARBA00022777"/>
    </source>
</evidence>
<dbReference type="Gene3D" id="1.20.5.1930">
    <property type="match status" value="1"/>
</dbReference>
<keyword evidence="9" id="KW-1185">Reference proteome</keyword>
<keyword evidence="4" id="KW-0418">Kinase</keyword>
<dbReference type="InterPro" id="IPR003594">
    <property type="entry name" value="HATPase_dom"/>
</dbReference>
<dbReference type="RefSeq" id="WP_206274052.1">
    <property type="nucleotide sequence ID" value="NZ_CAUDLI010000008.1"/>
</dbReference>
<gene>
    <name evidence="8" type="ORF">R77564_03744</name>
</gene>
<evidence type="ECO:0000256" key="2">
    <source>
        <dbReference type="ARBA" id="ARBA00012438"/>
    </source>
</evidence>
<dbReference type="PANTHER" id="PTHR24421">
    <property type="entry name" value="NITRATE/NITRITE SENSOR PROTEIN NARX-RELATED"/>
    <property type="match status" value="1"/>
</dbReference>